<gene>
    <name evidence="2" type="ORF">KR093_004576</name>
</gene>
<evidence type="ECO:0000313" key="3">
    <source>
        <dbReference type="Proteomes" id="UP001200034"/>
    </source>
</evidence>
<comment type="caution">
    <text evidence="2">The sequence shown here is derived from an EMBL/GenBank/DDBJ whole genome shotgun (WGS) entry which is preliminary data.</text>
</comment>
<proteinExistence type="predicted"/>
<reference evidence="2" key="1">
    <citation type="journal article" date="2021" name="Mol. Ecol. Resour.">
        <title>Phylogenomic analyses of the genus Drosophila reveals genomic signals of climate adaptation.</title>
        <authorList>
            <person name="Li F."/>
            <person name="Rane R.V."/>
            <person name="Luria V."/>
            <person name="Xiong Z."/>
            <person name="Chen J."/>
            <person name="Li Z."/>
            <person name="Catullo R.A."/>
            <person name="Griffin P.C."/>
            <person name="Schiffer M."/>
            <person name="Pearce S."/>
            <person name="Lee S.F."/>
            <person name="McElroy K."/>
            <person name="Stocker A."/>
            <person name="Shirriffs J."/>
            <person name="Cockerell F."/>
            <person name="Coppin C."/>
            <person name="Sgro C.M."/>
            <person name="Karger A."/>
            <person name="Cain J.W."/>
            <person name="Weber J.A."/>
            <person name="Santpere G."/>
            <person name="Kirschner M.W."/>
            <person name="Hoffmann A.A."/>
            <person name="Oakeshott J.G."/>
            <person name="Zhang G."/>
        </authorList>
    </citation>
    <scope>NUCLEOTIDE SEQUENCE</scope>
    <source>
        <strain evidence="2">BGI-SZ-2011g</strain>
    </source>
</reference>
<dbReference type="Proteomes" id="UP001200034">
    <property type="component" value="Unassembled WGS sequence"/>
</dbReference>
<protein>
    <submittedName>
        <fullName evidence="2">Uncharacterized protein</fullName>
    </submittedName>
</protein>
<keyword evidence="3" id="KW-1185">Reference proteome</keyword>
<feature type="compositionally biased region" description="Polar residues" evidence="1">
    <location>
        <begin position="148"/>
        <end position="164"/>
    </location>
</feature>
<evidence type="ECO:0000313" key="2">
    <source>
        <dbReference type="EMBL" id="KAH8377259.1"/>
    </source>
</evidence>
<name>A0AAD4K712_9MUSC</name>
<organism evidence="2 3">
    <name type="scientific">Drosophila rubida</name>
    <dbReference type="NCBI Taxonomy" id="30044"/>
    <lineage>
        <taxon>Eukaryota</taxon>
        <taxon>Metazoa</taxon>
        <taxon>Ecdysozoa</taxon>
        <taxon>Arthropoda</taxon>
        <taxon>Hexapoda</taxon>
        <taxon>Insecta</taxon>
        <taxon>Pterygota</taxon>
        <taxon>Neoptera</taxon>
        <taxon>Endopterygota</taxon>
        <taxon>Diptera</taxon>
        <taxon>Brachycera</taxon>
        <taxon>Muscomorpha</taxon>
        <taxon>Ephydroidea</taxon>
        <taxon>Drosophilidae</taxon>
        <taxon>Drosophila</taxon>
    </lineage>
</organism>
<feature type="compositionally biased region" description="Pro residues" evidence="1">
    <location>
        <begin position="135"/>
        <end position="147"/>
    </location>
</feature>
<dbReference type="EMBL" id="JAJJHW010001127">
    <property type="protein sequence ID" value="KAH8377259.1"/>
    <property type="molecule type" value="Genomic_DNA"/>
</dbReference>
<accession>A0AAD4K712</accession>
<feature type="region of interest" description="Disordered" evidence="1">
    <location>
        <begin position="105"/>
        <end position="186"/>
    </location>
</feature>
<evidence type="ECO:0000256" key="1">
    <source>
        <dbReference type="SAM" id="MobiDB-lite"/>
    </source>
</evidence>
<feature type="compositionally biased region" description="Basic residues" evidence="1">
    <location>
        <begin position="165"/>
        <end position="177"/>
    </location>
</feature>
<sequence>MSERSLEVEALPRDAHVVHALRRELNRNTRRISQAFWQEFEQIRSQQRDQLAQERNNRERITTLMRETNLEAQQQLEALSRSISSHGINPAAPSPCMRRELPVIMPPGEEQGAQEQKTFPLRKVALKRRQIGARTPPPSTPNLPRAPPSSQATIGPQSSSSTSRRGVHFSSKSRPKIPKLAEKPRK</sequence>
<dbReference type="AlphaFoldDB" id="A0AAD4K712"/>